<evidence type="ECO:0000256" key="1">
    <source>
        <dbReference type="ARBA" id="ARBA00004767"/>
    </source>
</evidence>
<comment type="caution">
    <text evidence="12">The sequence shown here is derived from an EMBL/GenBank/DDBJ whole genome shotgun (WGS) entry which is preliminary data.</text>
</comment>
<dbReference type="eggNOG" id="COG3491">
    <property type="taxonomic scope" value="Bacteria"/>
</dbReference>
<dbReference type="EC" id="1.13.12.19" evidence="3"/>
<evidence type="ECO:0000313" key="12">
    <source>
        <dbReference type="EMBL" id="KEI70440.1"/>
    </source>
</evidence>
<keyword evidence="10" id="KW-0560">Oxidoreductase</keyword>
<evidence type="ECO:0000313" key="13">
    <source>
        <dbReference type="Proteomes" id="UP000027997"/>
    </source>
</evidence>
<keyword evidence="10" id="KW-0408">Iron</keyword>
<dbReference type="PROSITE" id="PS51471">
    <property type="entry name" value="FE2OG_OXY"/>
    <property type="match status" value="1"/>
</dbReference>
<protein>
    <recommendedName>
        <fullName evidence="4">2-oxoglutarate-dependent ethylene/succinate-forming enzyme</fullName>
        <ecNumber evidence="3">1.13.12.19</ecNumber>
        <ecNumber evidence="2">1.14.20.7</ecNumber>
    </recommendedName>
    <alternativeName>
        <fullName evidence="6">2-oxoglutarate dioxygenase (ethylene-forming)</fullName>
    </alternativeName>
    <alternativeName>
        <fullName evidence="7">2-oxoglutarate/L-arginine monooxygenase/decarboxylase (succinate-forming)</fullName>
    </alternativeName>
</protein>
<dbReference type="GO" id="GO:0046872">
    <property type="term" value="F:metal ion binding"/>
    <property type="evidence" value="ECO:0007669"/>
    <property type="project" value="UniProtKB-KW"/>
</dbReference>
<dbReference type="InterPro" id="IPR005123">
    <property type="entry name" value="Oxoglu/Fe-dep_dioxygenase_dom"/>
</dbReference>
<dbReference type="SUPFAM" id="SSF51197">
    <property type="entry name" value="Clavaminate synthase-like"/>
    <property type="match status" value="1"/>
</dbReference>
<dbReference type="EC" id="1.14.20.7" evidence="2"/>
<sequence length="318" mass="35869">MPDSTITQSDIITIDVTSPFASQQLLEAYTTTGIAYFTGLPIATEAFQARVLETAQRFFLGFTAEQKAALRFGVPGYIRGYSGPGSEQYGDTADTYQEHYVESLDIVSGMTIRQWPDLLIDSGLMDELEQYRRVAAQAATIILTLTEKALKLTPGFLATKHALSRGNSTFRLNHYPAMMQNQRKGSIRFGEHTDFDTISLLLLLDDAGGLQFQNPRGEWCSLKRKPNTLLVHVADMLARWSNERLVATPHRVYAEDQDDLWPERYTMIFFAAPPSNTWVDSKDLFPDEPNKYPPVSAGDYLKQRLEQIYGSSYREKIG</sequence>
<evidence type="ECO:0000256" key="5">
    <source>
        <dbReference type="ARBA" id="ARBA00022666"/>
    </source>
</evidence>
<keyword evidence="5" id="KW-0266">Ethylene biosynthesis</keyword>
<evidence type="ECO:0000256" key="8">
    <source>
        <dbReference type="ARBA" id="ARBA00047725"/>
    </source>
</evidence>
<dbReference type="InterPro" id="IPR050231">
    <property type="entry name" value="Iron_ascorbate_oxido_reductase"/>
</dbReference>
<proteinExistence type="inferred from homology"/>
<gene>
    <name evidence="12" type="ORF">GV64_06565</name>
</gene>
<comment type="similarity">
    <text evidence="10">Belongs to the iron/ascorbate-dependent oxidoreductase family.</text>
</comment>
<accession>A0A081K8G4</accession>
<dbReference type="RefSeq" id="WP_020580988.1">
    <property type="nucleotide sequence ID" value="NZ_JOJP01000001.1"/>
</dbReference>
<dbReference type="Gene3D" id="2.60.120.330">
    <property type="entry name" value="B-lactam Antibiotic, Isopenicillin N Synthase, Chain"/>
    <property type="match status" value="1"/>
</dbReference>
<comment type="pathway">
    <text evidence="1">Alkene biosynthesis; ethylene biosynthesis via 2-oxoglutarate.</text>
</comment>
<evidence type="ECO:0000256" key="2">
    <source>
        <dbReference type="ARBA" id="ARBA00012293"/>
    </source>
</evidence>
<dbReference type="Proteomes" id="UP000027997">
    <property type="component" value="Unassembled WGS sequence"/>
</dbReference>
<dbReference type="PANTHER" id="PTHR47990">
    <property type="entry name" value="2-OXOGLUTARATE (2OG) AND FE(II)-DEPENDENT OXYGENASE SUPERFAMILY PROTEIN-RELATED"/>
    <property type="match status" value="1"/>
</dbReference>
<dbReference type="GO" id="GO:0102276">
    <property type="term" value="F:2-oxoglutarate oxygenase/decarboxylase (ethylene-forming) activity"/>
    <property type="evidence" value="ECO:0007669"/>
    <property type="project" value="UniProtKB-EC"/>
</dbReference>
<evidence type="ECO:0000259" key="11">
    <source>
        <dbReference type="PROSITE" id="PS51471"/>
    </source>
</evidence>
<organism evidence="12 13">
    <name type="scientific">Endozoicomonas elysicola</name>
    <dbReference type="NCBI Taxonomy" id="305900"/>
    <lineage>
        <taxon>Bacteria</taxon>
        <taxon>Pseudomonadati</taxon>
        <taxon>Pseudomonadota</taxon>
        <taxon>Gammaproteobacteria</taxon>
        <taxon>Oceanospirillales</taxon>
        <taxon>Endozoicomonadaceae</taxon>
        <taxon>Endozoicomonas</taxon>
    </lineage>
</organism>
<dbReference type="EMBL" id="JOJP01000001">
    <property type="protein sequence ID" value="KEI70440.1"/>
    <property type="molecule type" value="Genomic_DNA"/>
</dbReference>
<evidence type="ECO:0000256" key="4">
    <source>
        <dbReference type="ARBA" id="ARBA00019045"/>
    </source>
</evidence>
<keyword evidence="13" id="KW-1185">Reference proteome</keyword>
<evidence type="ECO:0000256" key="9">
    <source>
        <dbReference type="ARBA" id="ARBA00049359"/>
    </source>
</evidence>
<name>A0A081K8G4_9GAMM</name>
<dbReference type="GO" id="GO:0009693">
    <property type="term" value="P:ethylene biosynthetic process"/>
    <property type="evidence" value="ECO:0007669"/>
    <property type="project" value="UniProtKB-KW"/>
</dbReference>
<feature type="domain" description="Fe2OG dioxygenase" evidence="11">
    <location>
        <begin position="165"/>
        <end position="273"/>
    </location>
</feature>
<dbReference type="InterPro" id="IPR027443">
    <property type="entry name" value="IPNS-like_sf"/>
</dbReference>
<reference evidence="12 13" key="1">
    <citation type="submission" date="2014-06" db="EMBL/GenBank/DDBJ databases">
        <title>Whole Genome Sequences of Three Symbiotic Endozoicomonas Bacteria.</title>
        <authorList>
            <person name="Neave M.J."/>
            <person name="Apprill A."/>
            <person name="Voolstra C.R."/>
        </authorList>
    </citation>
    <scope>NUCLEOTIDE SEQUENCE [LARGE SCALE GENOMIC DNA]</scope>
    <source>
        <strain evidence="12 13">DSM 22380</strain>
    </source>
</reference>
<dbReference type="AlphaFoldDB" id="A0A081K8G4"/>
<evidence type="ECO:0000256" key="10">
    <source>
        <dbReference type="RuleBase" id="RU003682"/>
    </source>
</evidence>
<dbReference type="STRING" id="305900.GV64_06565"/>
<evidence type="ECO:0000256" key="6">
    <source>
        <dbReference type="ARBA" id="ARBA00031011"/>
    </source>
</evidence>
<comment type="catalytic activity">
    <reaction evidence="8">
        <text>2-oxoglutarate + O2 + 2 H(+) = ethene + 3 CO2 + H2O</text>
        <dbReference type="Rhea" id="RHEA:31523"/>
        <dbReference type="ChEBI" id="CHEBI:15377"/>
        <dbReference type="ChEBI" id="CHEBI:15378"/>
        <dbReference type="ChEBI" id="CHEBI:15379"/>
        <dbReference type="ChEBI" id="CHEBI:16526"/>
        <dbReference type="ChEBI" id="CHEBI:16810"/>
        <dbReference type="ChEBI" id="CHEBI:18153"/>
        <dbReference type="EC" id="1.13.12.19"/>
    </reaction>
</comment>
<dbReference type="InterPro" id="IPR044861">
    <property type="entry name" value="IPNS-like_FE2OG_OXY"/>
</dbReference>
<dbReference type="Pfam" id="PF03171">
    <property type="entry name" value="2OG-FeII_Oxy"/>
    <property type="match status" value="1"/>
</dbReference>
<keyword evidence="10" id="KW-0479">Metal-binding</keyword>
<comment type="catalytic activity">
    <reaction evidence="9">
        <text>L-arginine + 2-oxoglutarate + O2 = guanidine + L-glutamate 5-semialdehyde + succinate + CO2</text>
        <dbReference type="Rhea" id="RHEA:31535"/>
        <dbReference type="ChEBI" id="CHEBI:15379"/>
        <dbReference type="ChEBI" id="CHEBI:16526"/>
        <dbReference type="ChEBI" id="CHEBI:16810"/>
        <dbReference type="ChEBI" id="CHEBI:30031"/>
        <dbReference type="ChEBI" id="CHEBI:30087"/>
        <dbReference type="ChEBI" id="CHEBI:32682"/>
        <dbReference type="ChEBI" id="CHEBI:58066"/>
        <dbReference type="EC" id="1.14.20.7"/>
    </reaction>
</comment>
<evidence type="ECO:0000256" key="3">
    <source>
        <dbReference type="ARBA" id="ARBA00012531"/>
    </source>
</evidence>
<evidence type="ECO:0000256" key="7">
    <source>
        <dbReference type="ARBA" id="ARBA00031282"/>
    </source>
</evidence>